<dbReference type="Proteomes" id="UP001239169">
    <property type="component" value="Chromosome"/>
</dbReference>
<reference evidence="1 2" key="1">
    <citation type="submission" date="2023-04" db="EMBL/GenBank/DDBJ databases">
        <title>Bacteria Genome Submission.</title>
        <authorList>
            <person name="Isaac P."/>
        </authorList>
    </citation>
    <scope>NUCLEOTIDE SEQUENCE [LARGE SCALE GENOMIC DNA]</scope>
    <source>
        <strain evidence="1 2">SampleS7P1</strain>
    </source>
</reference>
<proteinExistence type="predicted"/>
<evidence type="ECO:0000313" key="1">
    <source>
        <dbReference type="EMBL" id="WGX75661.1"/>
    </source>
</evidence>
<protein>
    <submittedName>
        <fullName evidence="1">Uncharacterized protein</fullName>
    </submittedName>
</protein>
<sequence length="66" mass="7743">MSKYILAGASELGKNSMEIIEKFNFGSNIVGYMDNDYSKIGKIFAQEIYFQLFKLKNYLQIKQYKE</sequence>
<accession>A0ABY8R4Q4</accession>
<keyword evidence="2" id="KW-1185">Reference proteome</keyword>
<dbReference type="EMBL" id="CP124685">
    <property type="protein sequence ID" value="WGX75661.1"/>
    <property type="molecule type" value="Genomic_DNA"/>
</dbReference>
<evidence type="ECO:0000313" key="2">
    <source>
        <dbReference type="Proteomes" id="UP001239169"/>
    </source>
</evidence>
<organism evidence="1 2">
    <name type="scientific">Paraclostridium bifermentans</name>
    <name type="common">Clostridium bifermentans</name>
    <dbReference type="NCBI Taxonomy" id="1490"/>
    <lineage>
        <taxon>Bacteria</taxon>
        <taxon>Bacillati</taxon>
        <taxon>Bacillota</taxon>
        <taxon>Clostridia</taxon>
        <taxon>Peptostreptococcales</taxon>
        <taxon>Peptostreptococcaceae</taxon>
        <taxon>Paraclostridium</taxon>
    </lineage>
</organism>
<name>A0ABY8R4Q4_PARBF</name>
<gene>
    <name evidence="1" type="ORF">QJS64_17190</name>
</gene>